<evidence type="ECO:0000313" key="2">
    <source>
        <dbReference type="EMBL" id="CAH1426724.1"/>
    </source>
</evidence>
<comment type="caution">
    <text evidence="2">The sequence shown here is derived from an EMBL/GenBank/DDBJ whole genome shotgun (WGS) entry which is preliminary data.</text>
</comment>
<name>A0AAU9MR77_9ASTR</name>
<feature type="region of interest" description="Disordered" evidence="1">
    <location>
        <begin position="195"/>
        <end position="227"/>
    </location>
</feature>
<reference evidence="2 3" key="1">
    <citation type="submission" date="2022-01" db="EMBL/GenBank/DDBJ databases">
        <authorList>
            <person name="Xiong W."/>
            <person name="Schranz E."/>
        </authorList>
    </citation>
    <scope>NUCLEOTIDE SEQUENCE [LARGE SCALE GENOMIC DNA]</scope>
</reference>
<accession>A0AAU9MR77</accession>
<evidence type="ECO:0000256" key="1">
    <source>
        <dbReference type="SAM" id="MobiDB-lite"/>
    </source>
</evidence>
<dbReference type="AlphaFoldDB" id="A0AAU9MR77"/>
<protein>
    <submittedName>
        <fullName evidence="2">Uncharacterized protein</fullName>
    </submittedName>
</protein>
<organism evidence="2 3">
    <name type="scientific">Lactuca virosa</name>
    <dbReference type="NCBI Taxonomy" id="75947"/>
    <lineage>
        <taxon>Eukaryota</taxon>
        <taxon>Viridiplantae</taxon>
        <taxon>Streptophyta</taxon>
        <taxon>Embryophyta</taxon>
        <taxon>Tracheophyta</taxon>
        <taxon>Spermatophyta</taxon>
        <taxon>Magnoliopsida</taxon>
        <taxon>eudicotyledons</taxon>
        <taxon>Gunneridae</taxon>
        <taxon>Pentapetalae</taxon>
        <taxon>asterids</taxon>
        <taxon>campanulids</taxon>
        <taxon>Asterales</taxon>
        <taxon>Asteraceae</taxon>
        <taxon>Cichorioideae</taxon>
        <taxon>Cichorieae</taxon>
        <taxon>Lactucinae</taxon>
        <taxon>Lactuca</taxon>
    </lineage>
</organism>
<dbReference type="Proteomes" id="UP001157418">
    <property type="component" value="Unassembled WGS sequence"/>
</dbReference>
<proteinExistence type="predicted"/>
<keyword evidence="3" id="KW-1185">Reference proteome</keyword>
<gene>
    <name evidence="2" type="ORF">LVIROSA_LOCUS13789</name>
</gene>
<dbReference type="EMBL" id="CAKMRJ010002223">
    <property type="protein sequence ID" value="CAH1426724.1"/>
    <property type="molecule type" value="Genomic_DNA"/>
</dbReference>
<feature type="compositionally biased region" description="Polar residues" evidence="1">
    <location>
        <begin position="195"/>
        <end position="206"/>
    </location>
</feature>
<evidence type="ECO:0000313" key="3">
    <source>
        <dbReference type="Proteomes" id="UP001157418"/>
    </source>
</evidence>
<sequence length="352" mass="39923">MREAALLHYHIPEMRDVVIVDIPKMQTAMFVISNPKNILIVGSLSQAMLSRVPVDRPIIVEYLKTAVSTGDVGSESIHEEEPPMKKAKDFKRIGKTIVSNKSKKQNNSRVSQVVFEDESSEHTTSLYHNVKESAFNHEEDSTNIRLKSTIILVPIQTPHVSSYMESEAEIFKQFSTKPFEISIFTEATSVSQTTTYTELPPDTSTFKSHREENRTSGIPEFTSTPPITNDFEEEILMNDDCKSNDEFVATGFSFQVESDDDDDDDAPMTKGDFCKLNKKLDELLPQSSTSMNTKYEELFSSHQETIKKLVQDNANKISQYKKFVDESTQLVKEANKGNVKIVSEKIDDLNRR</sequence>